<name>A0A4R4K0S6_9BACT</name>
<proteinExistence type="inferred from homology"/>
<evidence type="ECO:0000256" key="3">
    <source>
        <dbReference type="ARBA" id="ARBA00022630"/>
    </source>
</evidence>
<dbReference type="EMBL" id="SMJU01000016">
    <property type="protein sequence ID" value="TDB60874.1"/>
    <property type="molecule type" value="Genomic_DNA"/>
</dbReference>
<evidence type="ECO:0000259" key="10">
    <source>
        <dbReference type="Pfam" id="PF02770"/>
    </source>
</evidence>
<evidence type="ECO:0000313" key="12">
    <source>
        <dbReference type="EMBL" id="TDB60874.1"/>
    </source>
</evidence>
<dbReference type="PIRSF" id="PIRSF016578">
    <property type="entry name" value="HsaA"/>
    <property type="match status" value="1"/>
</dbReference>
<dbReference type="Gene3D" id="1.10.540.10">
    <property type="entry name" value="Acyl-CoA dehydrogenase/oxidase, N-terminal domain"/>
    <property type="match status" value="1"/>
</dbReference>
<feature type="domain" description="Acyl-CoA dehydrogenase/oxidase N-terminal" evidence="11">
    <location>
        <begin position="15"/>
        <end position="127"/>
    </location>
</feature>
<evidence type="ECO:0000313" key="13">
    <source>
        <dbReference type="Proteomes" id="UP000295706"/>
    </source>
</evidence>
<dbReference type="InterPro" id="IPR036250">
    <property type="entry name" value="AcylCo_DH-like_C"/>
</dbReference>
<keyword evidence="3 8" id="KW-0285">Flavoprotein</keyword>
<dbReference type="PROSITE" id="PS00073">
    <property type="entry name" value="ACYL_COA_DH_2"/>
    <property type="match status" value="1"/>
</dbReference>
<evidence type="ECO:0000256" key="2">
    <source>
        <dbReference type="ARBA" id="ARBA00009347"/>
    </source>
</evidence>
<dbReference type="FunFam" id="2.40.110.10:FF:000001">
    <property type="entry name" value="Acyl-CoA dehydrogenase, mitochondrial"/>
    <property type="match status" value="1"/>
</dbReference>
<dbReference type="SUPFAM" id="SSF56645">
    <property type="entry name" value="Acyl-CoA dehydrogenase NM domain-like"/>
    <property type="match status" value="1"/>
</dbReference>
<feature type="domain" description="Acyl-CoA dehydrogenase/oxidase C-terminal" evidence="9">
    <location>
        <begin position="240"/>
        <end position="387"/>
    </location>
</feature>
<dbReference type="CDD" id="cd01158">
    <property type="entry name" value="SCAD_SBCAD"/>
    <property type="match status" value="1"/>
</dbReference>
<dbReference type="Proteomes" id="UP000295706">
    <property type="component" value="Unassembled WGS sequence"/>
</dbReference>
<comment type="caution">
    <text evidence="12">The sequence shown here is derived from an EMBL/GenBank/DDBJ whole genome shotgun (WGS) entry which is preliminary data.</text>
</comment>
<evidence type="ECO:0000256" key="1">
    <source>
        <dbReference type="ARBA" id="ARBA00001974"/>
    </source>
</evidence>
<dbReference type="PROSITE" id="PS00072">
    <property type="entry name" value="ACYL_COA_DH_1"/>
    <property type="match status" value="1"/>
</dbReference>
<protein>
    <recommendedName>
        <fullName evidence="7">Cyclohex-1-ene-1-carbonyl-CoA dehydrogenase</fullName>
        <ecNumber evidence="6">1.3.8.10</ecNumber>
    </recommendedName>
</protein>
<keyword evidence="13" id="KW-1185">Reference proteome</keyword>
<dbReference type="GO" id="GO:0050660">
    <property type="term" value="F:flavin adenine dinucleotide binding"/>
    <property type="evidence" value="ECO:0007669"/>
    <property type="project" value="InterPro"/>
</dbReference>
<dbReference type="PANTHER" id="PTHR43884">
    <property type="entry name" value="ACYL-COA DEHYDROGENASE"/>
    <property type="match status" value="1"/>
</dbReference>
<evidence type="ECO:0000256" key="8">
    <source>
        <dbReference type="RuleBase" id="RU362125"/>
    </source>
</evidence>
<evidence type="ECO:0000256" key="4">
    <source>
        <dbReference type="ARBA" id="ARBA00022827"/>
    </source>
</evidence>
<dbReference type="InterPro" id="IPR009100">
    <property type="entry name" value="AcylCoA_DH/oxidase_NM_dom_sf"/>
</dbReference>
<gene>
    <name evidence="12" type="ORF">EZE20_20745</name>
</gene>
<dbReference type="Pfam" id="PF02770">
    <property type="entry name" value="Acyl-CoA_dh_M"/>
    <property type="match status" value="1"/>
</dbReference>
<evidence type="ECO:0000259" key="9">
    <source>
        <dbReference type="Pfam" id="PF00441"/>
    </source>
</evidence>
<dbReference type="Gene3D" id="1.20.140.10">
    <property type="entry name" value="Butyryl-CoA Dehydrogenase, subunit A, domain 3"/>
    <property type="match status" value="1"/>
</dbReference>
<keyword evidence="5 8" id="KW-0560">Oxidoreductase</keyword>
<dbReference type="InterPro" id="IPR006091">
    <property type="entry name" value="Acyl-CoA_Oxase/DH_mid-dom"/>
</dbReference>
<dbReference type="EC" id="1.3.8.10" evidence="6"/>
<reference evidence="12 13" key="1">
    <citation type="submission" date="2019-02" db="EMBL/GenBank/DDBJ databases">
        <title>Arundinibacter roseus gen. nov., sp. nov., a new member of the family Cytophagaceae.</title>
        <authorList>
            <person name="Szuroczki S."/>
            <person name="Khayer B."/>
            <person name="Sproer C."/>
            <person name="Toumi M."/>
            <person name="Szabo A."/>
            <person name="Felfoldi T."/>
            <person name="Schumann P."/>
            <person name="Toth E."/>
        </authorList>
    </citation>
    <scope>NUCLEOTIDE SEQUENCE [LARGE SCALE GENOMIC DNA]</scope>
    <source>
        <strain evidence="12 13">DMA-k-7a</strain>
    </source>
</reference>
<comment type="cofactor">
    <cofactor evidence="1 8">
        <name>FAD</name>
        <dbReference type="ChEBI" id="CHEBI:57692"/>
    </cofactor>
</comment>
<comment type="similarity">
    <text evidence="2 8">Belongs to the acyl-CoA dehydrogenase family.</text>
</comment>
<sequence>MAVDTELIGLDFNLSEEHEAVQQAARDFAQTELLPGVIERDNAQKFDPELLRKMGEMGFMGMMVPVEYGGGGMDTISYAIAVEEISKIDASASVIMSVNNSLVCYGLEKFGTEEQKQKYLPPLASGQMIGAFCLSEPEAGSDATSQQTLAEDCGDYYLLNGTKNWITNGNSSSVCLVIAQTNPEKRHKGINCLIVEKGLPGFSVGRKEDKMGIRASDTHSLMFSDVKVPKENRIGDDGFGFKFAMSTLNGGRIGIAAQALGIAAGAFEMALKYSQERKSFGKVIFEHQAIQFKLADMATRIEAARMLVYKAARLKDENKDYAKAAAMAKLYASDVAMWATTEAVQIHGGYGYVKEYHVERLMRDAKITQIYEGTSEIQKLVIARELLK</sequence>
<evidence type="ECO:0000259" key="11">
    <source>
        <dbReference type="Pfam" id="PF02771"/>
    </source>
</evidence>
<dbReference type="FunFam" id="1.10.540.10:FF:000002">
    <property type="entry name" value="Acyl-CoA dehydrogenase FadE19"/>
    <property type="match status" value="1"/>
</dbReference>
<keyword evidence="4 8" id="KW-0274">FAD</keyword>
<dbReference type="InterPro" id="IPR046373">
    <property type="entry name" value="Acyl-CoA_Oxase/DH_mid-dom_sf"/>
</dbReference>
<dbReference type="AlphaFoldDB" id="A0A4R4K0S6"/>
<evidence type="ECO:0000256" key="5">
    <source>
        <dbReference type="ARBA" id="ARBA00023002"/>
    </source>
</evidence>
<feature type="domain" description="Acyl-CoA oxidase/dehydrogenase middle" evidence="10">
    <location>
        <begin position="131"/>
        <end position="226"/>
    </location>
</feature>
<dbReference type="InterPro" id="IPR037069">
    <property type="entry name" value="AcylCoA_DH/ox_N_sf"/>
</dbReference>
<dbReference type="Gene3D" id="2.40.110.10">
    <property type="entry name" value="Butyryl-CoA Dehydrogenase, subunit A, domain 2"/>
    <property type="match status" value="1"/>
</dbReference>
<dbReference type="FunFam" id="1.20.140.10:FF:000004">
    <property type="entry name" value="Acyl-CoA dehydrogenase FadE25"/>
    <property type="match status" value="1"/>
</dbReference>
<dbReference type="InterPro" id="IPR013786">
    <property type="entry name" value="AcylCoA_DH/ox_N"/>
</dbReference>
<dbReference type="OrthoDB" id="9764422at2"/>
<evidence type="ECO:0000256" key="7">
    <source>
        <dbReference type="ARBA" id="ARBA00072305"/>
    </source>
</evidence>
<accession>A0A4R4K0S6</accession>
<organism evidence="12 13">
    <name type="scientific">Arundinibacter roseus</name>
    <dbReference type="NCBI Taxonomy" id="2070510"/>
    <lineage>
        <taxon>Bacteria</taxon>
        <taxon>Pseudomonadati</taxon>
        <taxon>Bacteroidota</taxon>
        <taxon>Cytophagia</taxon>
        <taxon>Cytophagales</taxon>
        <taxon>Spirosomataceae</taxon>
        <taxon>Arundinibacter</taxon>
    </lineage>
</organism>
<dbReference type="GO" id="GO:0003995">
    <property type="term" value="F:acyl-CoA dehydrogenase activity"/>
    <property type="evidence" value="ECO:0007669"/>
    <property type="project" value="InterPro"/>
</dbReference>
<dbReference type="RefSeq" id="WP_132121334.1">
    <property type="nucleotide sequence ID" value="NZ_SMJU01000016.1"/>
</dbReference>
<dbReference type="SUPFAM" id="SSF47203">
    <property type="entry name" value="Acyl-CoA dehydrogenase C-terminal domain-like"/>
    <property type="match status" value="1"/>
</dbReference>
<dbReference type="InterPro" id="IPR006089">
    <property type="entry name" value="Acyl-CoA_DH_CS"/>
</dbReference>
<dbReference type="InterPro" id="IPR009075">
    <property type="entry name" value="AcylCo_DH/oxidase_C"/>
</dbReference>
<dbReference type="Pfam" id="PF02771">
    <property type="entry name" value="Acyl-CoA_dh_N"/>
    <property type="match status" value="1"/>
</dbReference>
<evidence type="ECO:0000256" key="6">
    <source>
        <dbReference type="ARBA" id="ARBA00066362"/>
    </source>
</evidence>
<dbReference type="PANTHER" id="PTHR43884:SF12">
    <property type="entry name" value="ISOVALERYL-COA DEHYDROGENASE, MITOCHONDRIAL-RELATED"/>
    <property type="match status" value="1"/>
</dbReference>
<dbReference type="Pfam" id="PF00441">
    <property type="entry name" value="Acyl-CoA_dh_1"/>
    <property type="match status" value="1"/>
</dbReference>